<dbReference type="Pfam" id="PF13087">
    <property type="entry name" value="AAA_12"/>
    <property type="match status" value="1"/>
</dbReference>
<evidence type="ECO:0000313" key="9">
    <source>
        <dbReference type="Proteomes" id="UP000460626"/>
    </source>
</evidence>
<dbReference type="CDD" id="cd18808">
    <property type="entry name" value="SF1_C_Upf1"/>
    <property type="match status" value="1"/>
</dbReference>
<feature type="compositionally biased region" description="Basic and acidic residues" evidence="5">
    <location>
        <begin position="1626"/>
        <end position="1639"/>
    </location>
</feature>
<dbReference type="EMBL" id="WTYH01000001">
    <property type="protein sequence ID" value="MXO94763.1"/>
    <property type="molecule type" value="Genomic_DNA"/>
</dbReference>
<dbReference type="InterPro" id="IPR011335">
    <property type="entry name" value="Restrct_endonuc-II-like"/>
</dbReference>
<protein>
    <submittedName>
        <fullName evidence="8">AAA family ATPase</fullName>
    </submittedName>
</protein>
<accession>A0A845A2I3</accession>
<name>A0A845A2I3_9SPHN</name>
<keyword evidence="2" id="KW-0378">Hydrolase</keyword>
<dbReference type="Gene3D" id="3.40.960.10">
    <property type="entry name" value="VSR Endonuclease"/>
    <property type="match status" value="1"/>
</dbReference>
<dbReference type="GO" id="GO:0016787">
    <property type="term" value="F:hydrolase activity"/>
    <property type="evidence" value="ECO:0007669"/>
    <property type="project" value="UniProtKB-KW"/>
</dbReference>
<evidence type="ECO:0000313" key="8">
    <source>
        <dbReference type="EMBL" id="MXO94763.1"/>
    </source>
</evidence>
<dbReference type="InterPro" id="IPR041679">
    <property type="entry name" value="DNA2/NAM7-like_C"/>
</dbReference>
<dbReference type="PANTHER" id="PTHR43788:SF8">
    <property type="entry name" value="DNA-BINDING PROTEIN SMUBP-2"/>
    <property type="match status" value="1"/>
</dbReference>
<dbReference type="Pfam" id="PF13604">
    <property type="entry name" value="AAA_30"/>
    <property type="match status" value="1"/>
</dbReference>
<feature type="domain" description="Restriction endonuclease type II-like" evidence="7">
    <location>
        <begin position="1522"/>
        <end position="1613"/>
    </location>
</feature>
<dbReference type="Gene3D" id="3.40.50.300">
    <property type="entry name" value="P-loop containing nucleotide triphosphate hydrolases"/>
    <property type="match status" value="3"/>
</dbReference>
<comment type="caution">
    <text evidence="8">The sequence shown here is derived from an EMBL/GenBank/DDBJ whole genome shotgun (WGS) entry which is preliminary data.</text>
</comment>
<dbReference type="InterPro" id="IPR050534">
    <property type="entry name" value="Coronavir_polyprotein_1ab"/>
</dbReference>
<evidence type="ECO:0000256" key="3">
    <source>
        <dbReference type="ARBA" id="ARBA00022806"/>
    </source>
</evidence>
<feature type="domain" description="DNA2/NAM7 helicase-like C-terminal" evidence="6">
    <location>
        <begin position="1310"/>
        <end position="1478"/>
    </location>
</feature>
<dbReference type="GO" id="GO:0005524">
    <property type="term" value="F:ATP binding"/>
    <property type="evidence" value="ECO:0007669"/>
    <property type="project" value="UniProtKB-KW"/>
</dbReference>
<organism evidence="8 9">
    <name type="scientific">Aurantiacibacter arachoides</name>
    <dbReference type="NCBI Taxonomy" id="1850444"/>
    <lineage>
        <taxon>Bacteria</taxon>
        <taxon>Pseudomonadati</taxon>
        <taxon>Pseudomonadota</taxon>
        <taxon>Alphaproteobacteria</taxon>
        <taxon>Sphingomonadales</taxon>
        <taxon>Erythrobacteraceae</taxon>
        <taxon>Aurantiacibacter</taxon>
    </lineage>
</organism>
<sequence length="1786" mass="196253">MTGNRPYMQRGINELEKLVEETRADPTTLRRVLAELSHRETDRAGRLRGKIKAMLDGLELPLAEPQTQSAVATEPELLGFNPNRKGGLVIPNLVGASRTALKAELKKVQSEKQSNSLENRPQVPETAAAAPIVEPVANPTKPRQPPSLVVSRMLDLIDYVIAVEKDKLKTVTDVGEHKGFHRTHDELVDLPGVSFNVIDGGEAAWLQVERLAKLAPPVPVDPLLATWVVLSDDPVVQPRLRESLSEAECKKAGIALEPDQPGIALIDLPQREDVETALASYVAGPWSAWSRQERPRRASIALYGNLFALQASLSAPDGTPQEFVCGIGYAGLSHDGKRLRYPLLTVPLEIELNRHSHVLSVIPREEVAPSAEVDPLDAMGFAQVDAWRKDARRTLDGLEDDPLSPFAPGTYDRILGQAAALLDSRAQYHGGGGAGFMPPPTPGPELIITNAFGFFQRERRATQLMADLLAFKELLEDGGDMAIPGSIAALFTEPSTTVASEDFPTFRGINSIPGFTSSDGGGDDLFFPKPFNGEQVQIVQRLAVRDGVVVQGPPGTGKTHTIANIISHYLATGRRVLVTSQKSPALQVLQGQLPAAIRPLAVSLLDSDREGLKQFRGSVDLIAERLQGLRKSDLDDEIAGLGRQIDGLHQTLAQIDHEIDRLGRTALEPVTIDGQVVAPLDAALEVLNAGDDALWIEDAITPASAHDAAFANDDIASIRQARATLGVSLDYLGKELPPADLFADIEGIVATHLDLVRASSIDGEISDGIIWALADDWPETVDAVSGLCERLSTWTLQRDQLRNTATAWESAAHGLLASPADPLLLAIQGMENEARALASDHAWFLTRPVQLPDGALDDPRFLAAIDDLQNGGQGLGTLAGLFARKTKQYLDAVRLCAKAPKSAEDWQTVARFISASDRATALISSWNHAIAGTGLPANNSTGPAAGREIVHIMERIEEIASVQGEAAHLTRDLRRLLPHWPGIITQENETSPVLNCLHLHLDRARLRKAETNRQSLLARLGTHETEIHGEMRLLVANLGQERLAASTVRDEAIALARRAQRLHGHRPHFDVVAAVSEKIQNSGAARWATRLRSEPATGEDPLCLGDWHKRWRLRRLASWLDASQKLDQFRTLHGNRQQAESDLSRSYTRMIEQRTWLALKKQASPAIMAALSAYAVAVGKIGKGTGKSANRHRKSARSAANAVKGALPCWIMPHHRVSESLPPELAIFDLVIVDEASQSTLSGLPALFRARQILVVGDDKQVSPDNVGLSMDQADARAARYLASQVSIFNAPMREENSLYDLAKVVFGGDKLMLREHFRCAAPIIEFSKRQFYDNELRPLRLSKASERLDPALIDVRVKTGFRKGKTNPAEADFIVSELSRMADDPAFDGRTLGVTTLLGTEQAALIYNRILGELGIPFIEKYHVRVGDPSVFQGDERDVMFLSMVATPGNATALSGLAFEQRFNVAASRARERMILVRSIDLEQLSPKDALRRALLEHFRSPFPVDTFDQREARTRCESDFEREMFDELSGRGYSIDTQVRVGAHRIDLVIEGDEDRRLAIECDGDRYHGPEQWPADMTRQRTLERAGWRIWRCFASRFVRDRAEVLSELTDLLTALDIHPRQTSERSRTYTEYREWPDAASDTDPVNSPVPEEFDLHLGDGLVEDDGSHDHPEDSPLLFHGDAASSPAPLQDHHATRTTEREVQAAILDLMQDGNVWTNAGLKAAIPAILALTVGDREMSLTRPKEEKWEELVNNALSEHGRSNSLYARGLLSKVGHGQHRLKR</sequence>
<dbReference type="RefSeq" id="WP_131451373.1">
    <property type="nucleotide sequence ID" value="NZ_BMJK01000001.1"/>
</dbReference>
<dbReference type="Proteomes" id="UP000460626">
    <property type="component" value="Unassembled WGS sequence"/>
</dbReference>
<evidence type="ECO:0000256" key="4">
    <source>
        <dbReference type="ARBA" id="ARBA00022840"/>
    </source>
</evidence>
<dbReference type="InterPro" id="IPR049468">
    <property type="entry name" value="Restrct_endonuc-II-like_dom"/>
</dbReference>
<evidence type="ECO:0000256" key="5">
    <source>
        <dbReference type="SAM" id="MobiDB-lite"/>
    </source>
</evidence>
<dbReference type="Pfam" id="PF18741">
    <property type="entry name" value="MTES_1575"/>
    <property type="match status" value="1"/>
</dbReference>
<feature type="region of interest" description="Disordered" evidence="5">
    <location>
        <begin position="1626"/>
        <end position="1701"/>
    </location>
</feature>
<dbReference type="OrthoDB" id="9757917at2"/>
<keyword evidence="4" id="KW-0067">ATP-binding</keyword>
<dbReference type="GO" id="GO:0043139">
    <property type="term" value="F:5'-3' DNA helicase activity"/>
    <property type="evidence" value="ECO:0007669"/>
    <property type="project" value="TreeGrafter"/>
</dbReference>
<dbReference type="SUPFAM" id="SSF52540">
    <property type="entry name" value="P-loop containing nucleoside triphosphate hydrolases"/>
    <property type="match status" value="1"/>
</dbReference>
<dbReference type="PANTHER" id="PTHR43788">
    <property type="entry name" value="DNA2/NAM7 HELICASE FAMILY MEMBER"/>
    <property type="match status" value="1"/>
</dbReference>
<dbReference type="InterPro" id="IPR047187">
    <property type="entry name" value="SF1_C_Upf1"/>
</dbReference>
<evidence type="ECO:0000256" key="1">
    <source>
        <dbReference type="ARBA" id="ARBA00022741"/>
    </source>
</evidence>
<evidence type="ECO:0000259" key="6">
    <source>
        <dbReference type="Pfam" id="PF13087"/>
    </source>
</evidence>
<keyword evidence="1" id="KW-0547">Nucleotide-binding</keyword>
<reference evidence="8 9" key="1">
    <citation type="submission" date="2019-12" db="EMBL/GenBank/DDBJ databases">
        <title>Genomic-based taxomic classification of the family Erythrobacteraceae.</title>
        <authorList>
            <person name="Xu L."/>
        </authorList>
    </citation>
    <scope>NUCLEOTIDE SEQUENCE [LARGE SCALE GENOMIC DNA]</scope>
    <source>
        <strain evidence="8 9">RC4-10-4</strain>
    </source>
</reference>
<evidence type="ECO:0000256" key="2">
    <source>
        <dbReference type="ARBA" id="ARBA00022801"/>
    </source>
</evidence>
<evidence type="ECO:0000259" key="7">
    <source>
        <dbReference type="Pfam" id="PF18741"/>
    </source>
</evidence>
<dbReference type="SUPFAM" id="SSF52980">
    <property type="entry name" value="Restriction endonuclease-like"/>
    <property type="match status" value="1"/>
</dbReference>
<dbReference type="InterPro" id="IPR027417">
    <property type="entry name" value="P-loop_NTPase"/>
</dbReference>
<gene>
    <name evidence="8" type="ORF">GRI62_14270</name>
</gene>
<keyword evidence="9" id="KW-1185">Reference proteome</keyword>
<keyword evidence="3" id="KW-0347">Helicase</keyword>
<proteinExistence type="predicted"/>